<proteinExistence type="predicted"/>
<feature type="domain" description="F-box" evidence="1">
    <location>
        <begin position="57"/>
        <end position="104"/>
    </location>
</feature>
<dbReference type="InParanoid" id="D2VQZ6"/>
<dbReference type="AlphaFoldDB" id="D2VQZ6"/>
<dbReference type="Gene3D" id="3.40.50.300">
    <property type="entry name" value="P-loop containing nucleotide triphosphate hydrolases"/>
    <property type="match status" value="1"/>
</dbReference>
<dbReference type="Pfam" id="PF00646">
    <property type="entry name" value="F-box"/>
    <property type="match status" value="1"/>
</dbReference>
<dbReference type="VEuPathDB" id="AmoebaDB:NAEGRDRAFT_80917"/>
<accession>D2VQZ6</accession>
<dbReference type="SUPFAM" id="SSF52540">
    <property type="entry name" value="P-loop containing nucleoside triphosphate hydrolases"/>
    <property type="match status" value="1"/>
</dbReference>
<reference evidence="2 3" key="1">
    <citation type="journal article" date="2010" name="Cell">
        <title>The genome of Naegleria gruberi illuminates early eukaryotic versatility.</title>
        <authorList>
            <person name="Fritz-Laylin L.K."/>
            <person name="Prochnik S.E."/>
            <person name="Ginger M.L."/>
            <person name="Dacks J.B."/>
            <person name="Carpenter M.L."/>
            <person name="Field M.C."/>
            <person name="Kuo A."/>
            <person name="Paredez A."/>
            <person name="Chapman J."/>
            <person name="Pham J."/>
            <person name="Shu S."/>
            <person name="Neupane R."/>
            <person name="Cipriano M."/>
            <person name="Mancuso J."/>
            <person name="Tu H."/>
            <person name="Salamov A."/>
            <person name="Lindquist E."/>
            <person name="Shapiro H."/>
            <person name="Lucas S."/>
            <person name="Grigoriev I.V."/>
            <person name="Cande W.Z."/>
            <person name="Fulton C."/>
            <person name="Rokhsar D.S."/>
            <person name="Dawson S.C."/>
        </authorList>
    </citation>
    <scope>NUCLEOTIDE SEQUENCE [LARGE SCALE GENOMIC DNA]</scope>
    <source>
        <strain evidence="2 3">NEG-M</strain>
    </source>
</reference>
<gene>
    <name evidence="2" type="ORF">NAEGRDRAFT_80917</name>
</gene>
<evidence type="ECO:0000313" key="2">
    <source>
        <dbReference type="EMBL" id="EFC40800.1"/>
    </source>
</evidence>
<dbReference type="CDD" id="cd00882">
    <property type="entry name" value="Ras_like_GTPase"/>
    <property type="match status" value="1"/>
</dbReference>
<dbReference type="RefSeq" id="XP_002673544.1">
    <property type="nucleotide sequence ID" value="XM_002673498.1"/>
</dbReference>
<dbReference type="InterPro" id="IPR027417">
    <property type="entry name" value="P-loop_NTPase"/>
</dbReference>
<dbReference type="EMBL" id="GG738890">
    <property type="protein sequence ID" value="EFC40800.1"/>
    <property type="molecule type" value="Genomic_DNA"/>
</dbReference>
<dbReference type="GeneID" id="8864547"/>
<evidence type="ECO:0000259" key="1">
    <source>
        <dbReference type="PROSITE" id="PS50181"/>
    </source>
</evidence>
<sequence>MGQQHTTLSSNRIILDDLNLEKIIPIEIDYEELELMDQESEYLDRNDPNVFNENNQSLMERMLPYELVINVMRYLPNSDIIKLMRVSKNFAKYWIFQPLLWKDQLENRGKQPNCLLKPMRLNVHSALVHFHDNLVPRIRGAIKSGQLVVGEQKQPKIGIAGYGSCGKSTWIKRFSNQINYLTTRFDYSEHYNLELIKIPGINRFVPYNVGQMQQCNILFYCFDVSSIESFNICKQMISYFEKVKAEKNLYEYLLDKNRFLGLVGMKSDKEKKVTNSMITQYLEEIIPEFYLYGGIDLIDCRVQYFELSSKFDSIEKLEFPFLYSLFVLRKVLPTQETRSRYW</sequence>
<dbReference type="Proteomes" id="UP000006671">
    <property type="component" value="Unassembled WGS sequence"/>
</dbReference>
<dbReference type="SUPFAM" id="SSF81383">
    <property type="entry name" value="F-box domain"/>
    <property type="match status" value="1"/>
</dbReference>
<dbReference type="SMART" id="SM00256">
    <property type="entry name" value="FBOX"/>
    <property type="match status" value="1"/>
</dbReference>
<dbReference type="InterPro" id="IPR001810">
    <property type="entry name" value="F-box_dom"/>
</dbReference>
<dbReference type="InterPro" id="IPR036047">
    <property type="entry name" value="F-box-like_dom_sf"/>
</dbReference>
<dbReference type="PROSITE" id="PS50181">
    <property type="entry name" value="FBOX"/>
    <property type="match status" value="1"/>
</dbReference>
<dbReference type="KEGG" id="ngr:NAEGRDRAFT_80917"/>
<protein>
    <submittedName>
        <fullName evidence="2">F-box-containing protein</fullName>
    </submittedName>
</protein>
<evidence type="ECO:0000313" key="3">
    <source>
        <dbReference type="Proteomes" id="UP000006671"/>
    </source>
</evidence>
<keyword evidence="3" id="KW-1185">Reference proteome</keyword>
<organism evidence="3">
    <name type="scientific">Naegleria gruberi</name>
    <name type="common">Amoeba</name>
    <dbReference type="NCBI Taxonomy" id="5762"/>
    <lineage>
        <taxon>Eukaryota</taxon>
        <taxon>Discoba</taxon>
        <taxon>Heterolobosea</taxon>
        <taxon>Tetramitia</taxon>
        <taxon>Eutetramitia</taxon>
        <taxon>Vahlkampfiidae</taxon>
        <taxon>Naegleria</taxon>
    </lineage>
</organism>
<name>D2VQZ6_NAEGR</name>